<reference evidence="2" key="1">
    <citation type="submission" date="2023-11" db="EMBL/GenBank/DDBJ databases">
        <title>Genome assemblies of two species of porcelain crab, Petrolisthes cinctipes and Petrolisthes manimaculis (Anomura: Porcellanidae).</title>
        <authorList>
            <person name="Angst P."/>
        </authorList>
    </citation>
    <scope>NUCLEOTIDE SEQUENCE</scope>
    <source>
        <strain evidence="2">PB745_02</strain>
        <tissue evidence="2">Gill</tissue>
    </source>
</reference>
<evidence type="ECO:0000313" key="2">
    <source>
        <dbReference type="EMBL" id="KAK4297347.1"/>
    </source>
</evidence>
<dbReference type="SUPFAM" id="SSF47353">
    <property type="entry name" value="Retrovirus capsid dimerization domain-like"/>
    <property type="match status" value="1"/>
</dbReference>
<proteinExistence type="predicted"/>
<gene>
    <name evidence="2" type="ORF">Pmani_030227</name>
</gene>
<protein>
    <submittedName>
        <fullName evidence="2">Uncharacterized protein</fullName>
    </submittedName>
</protein>
<comment type="caution">
    <text evidence="2">The sequence shown here is derived from an EMBL/GenBank/DDBJ whole genome shotgun (WGS) entry which is preliminary data.</text>
</comment>
<accession>A0AAE1TTP3</accession>
<dbReference type="PANTHER" id="PTHR46888">
    <property type="entry name" value="ZINC KNUCKLE DOMAINCONTAINING PROTEIN-RELATED"/>
    <property type="match status" value="1"/>
</dbReference>
<evidence type="ECO:0000313" key="3">
    <source>
        <dbReference type="Proteomes" id="UP001292094"/>
    </source>
</evidence>
<feature type="region of interest" description="Disordered" evidence="1">
    <location>
        <begin position="350"/>
        <end position="399"/>
    </location>
</feature>
<name>A0AAE1TTP3_9EUCA</name>
<dbReference type="InterPro" id="IPR038269">
    <property type="entry name" value="SCAN_sf"/>
</dbReference>
<dbReference type="Gene3D" id="1.10.4020.10">
    <property type="entry name" value="DNA breaking-rejoining enzymes"/>
    <property type="match status" value="1"/>
</dbReference>
<keyword evidence="3" id="KW-1185">Reference proteome</keyword>
<dbReference type="Proteomes" id="UP001292094">
    <property type="component" value="Unassembled WGS sequence"/>
</dbReference>
<dbReference type="EMBL" id="JAWZYT010003655">
    <property type="protein sequence ID" value="KAK4297347.1"/>
    <property type="molecule type" value="Genomic_DNA"/>
</dbReference>
<sequence>MFNLHDFVANPSVEALTALHKSDWVELAAHFDLGHLTSLPKSQLRELVLQHLVDQEILDQNVVQQHFPNQEDSVQLARISLEREKLKLEILREQNRGRETSVVSAERLIPHFDESQPEVFFAQFEKVASIHQWQRDRWAVMISHVFTGEAKRVYVGLTLDESLDYDLIKATILQVYKRVPAYYLNLFRTSQKRPDQTCANFFREKEQQCRKWVESAEATDNYQKLFDLIVYEELLSCMPTELKSHLVGLGIQNKVAAGPAADHYLLTYPNVSFRTKTSVIEPVLKPSSNHYKPGMSATLPHRRKSSTLSASVYLQSALVSGYVVVGVVEQMPAGGISMIMGNDLAGSRMFSPFTEPAPPTKETSDKFRKLKCPVQPTSSDTTDGNTSPQESSSALTDEETERYAIPSKLFKNMAEEFSPSACKKVKYAYPLSDLYETNNDGYHSDPTSSSEPNVTVSMSKLKIRK</sequence>
<organism evidence="2 3">
    <name type="scientific">Petrolisthes manimaculis</name>
    <dbReference type="NCBI Taxonomy" id="1843537"/>
    <lineage>
        <taxon>Eukaryota</taxon>
        <taxon>Metazoa</taxon>
        <taxon>Ecdysozoa</taxon>
        <taxon>Arthropoda</taxon>
        <taxon>Crustacea</taxon>
        <taxon>Multicrustacea</taxon>
        <taxon>Malacostraca</taxon>
        <taxon>Eumalacostraca</taxon>
        <taxon>Eucarida</taxon>
        <taxon>Decapoda</taxon>
        <taxon>Pleocyemata</taxon>
        <taxon>Anomura</taxon>
        <taxon>Galatheoidea</taxon>
        <taxon>Porcellanidae</taxon>
        <taxon>Petrolisthes</taxon>
    </lineage>
</organism>
<dbReference type="AlphaFoldDB" id="A0AAE1TTP3"/>
<feature type="region of interest" description="Disordered" evidence="1">
    <location>
        <begin position="436"/>
        <end position="465"/>
    </location>
</feature>
<dbReference type="PANTHER" id="PTHR46888:SF13">
    <property type="entry name" value="RIBONUCLEASE H"/>
    <property type="match status" value="1"/>
</dbReference>
<feature type="compositionally biased region" description="Polar residues" evidence="1">
    <location>
        <begin position="436"/>
        <end position="458"/>
    </location>
</feature>
<evidence type="ECO:0000256" key="1">
    <source>
        <dbReference type="SAM" id="MobiDB-lite"/>
    </source>
</evidence>
<feature type="compositionally biased region" description="Polar residues" evidence="1">
    <location>
        <begin position="375"/>
        <end position="395"/>
    </location>
</feature>